<keyword evidence="3" id="KW-1185">Reference proteome</keyword>
<organism evidence="2 3">
    <name type="scientific">Pseudolabrys taiwanensis</name>
    <dbReference type="NCBI Taxonomy" id="331696"/>
    <lineage>
        <taxon>Bacteria</taxon>
        <taxon>Pseudomonadati</taxon>
        <taxon>Pseudomonadota</taxon>
        <taxon>Alphaproteobacteria</taxon>
        <taxon>Hyphomicrobiales</taxon>
        <taxon>Xanthobacteraceae</taxon>
        <taxon>Pseudolabrys</taxon>
    </lineage>
</organism>
<dbReference type="AlphaFoldDB" id="A0A346A0I8"/>
<sequence>MNIRAAASPADVKPWPTAPKGTKVAVDPIVLQIVEGTLNSIEAEIEFAIERTARSPMIREAHDYRVGLFDKYCRKLTGRSYSAMPNAVVRDFAPHTMKPGDVFLMNDTYLTEGSIGHLPDLCSTVPVFHDGEVVAYIQAFGHHDDVGGRVPGSMPGTAVTVFEEGLAIPPVKLYSEGVCNEGVMTILKRNTRVPEMLAADIDSEVQACLMGARRMASLFERFGRAQVEACFQAILDKCRDIYRNELLPKIADGEYVWEDYVEHDGVTDPKLHKLSLKMIKKGGRITLDFNGTDPQSSGPINWPADYADGAFLIKWIAPILRNLAETPERAAELHVNEGVCEIFDVIFPPKGTLITPEWPAATNARSFVLLRCIGLLAGVVAQAVDGRMPADQETIRYTGFFGKDQNGKQFLSREVLGGGSGGRYYADGNDAIHIVPDSRNQPAEFTETRFPLLVEKLALRTDSGGAGFRRGGLGYEKHYRALVDCRTIVTADRVRLGCYGLNGGKAGQPFCVTVDLEGAPRDLGGLVDGEPVVAGQVVRVVTTGGGGWGDALEREPDLVAKDATEGRISLASARDDYGVILAPRPGDDEDGYTIDAAATLKQRAELLAKRTAPLPMIDRGEGFEKMLRGECPPRMK</sequence>
<dbReference type="Pfam" id="PF02538">
    <property type="entry name" value="Hydantoinase_B"/>
    <property type="match status" value="1"/>
</dbReference>
<feature type="domain" description="Hydantoinase B/oxoprolinase" evidence="1">
    <location>
        <begin position="27"/>
        <end position="550"/>
    </location>
</feature>
<dbReference type="GO" id="GO:0017168">
    <property type="term" value="F:5-oxoprolinase (ATP-hydrolyzing) activity"/>
    <property type="evidence" value="ECO:0007669"/>
    <property type="project" value="TreeGrafter"/>
</dbReference>
<dbReference type="GO" id="GO:0006749">
    <property type="term" value="P:glutathione metabolic process"/>
    <property type="evidence" value="ECO:0007669"/>
    <property type="project" value="TreeGrafter"/>
</dbReference>
<dbReference type="EMBL" id="CP031417">
    <property type="protein sequence ID" value="AXK82685.1"/>
    <property type="molecule type" value="Genomic_DNA"/>
</dbReference>
<accession>A0A346A0I8</accession>
<name>A0A346A0I8_9HYPH</name>
<proteinExistence type="predicted"/>
<dbReference type="InterPro" id="IPR003692">
    <property type="entry name" value="Hydantoinase_B"/>
</dbReference>
<evidence type="ECO:0000259" key="1">
    <source>
        <dbReference type="Pfam" id="PF02538"/>
    </source>
</evidence>
<dbReference type="Proteomes" id="UP000254889">
    <property type="component" value="Chromosome"/>
</dbReference>
<evidence type="ECO:0000313" key="2">
    <source>
        <dbReference type="EMBL" id="AXK82685.1"/>
    </source>
</evidence>
<reference evidence="2 3" key="1">
    <citation type="submission" date="2018-07" db="EMBL/GenBank/DDBJ databases">
        <authorList>
            <person name="Quirk P.G."/>
            <person name="Krulwich T.A."/>
        </authorList>
    </citation>
    <scope>NUCLEOTIDE SEQUENCE [LARGE SCALE GENOMIC DNA]</scope>
    <source>
        <strain evidence="2 3">CC-BB4</strain>
    </source>
</reference>
<gene>
    <name evidence="2" type="ORF">DW352_20440</name>
</gene>
<dbReference type="GO" id="GO:0005829">
    <property type="term" value="C:cytosol"/>
    <property type="evidence" value="ECO:0007669"/>
    <property type="project" value="TreeGrafter"/>
</dbReference>
<dbReference type="RefSeq" id="WP_115693064.1">
    <property type="nucleotide sequence ID" value="NZ_CP031417.1"/>
</dbReference>
<protein>
    <submittedName>
        <fullName evidence="2">Hydantoinase B/oxoprolinase family protein</fullName>
    </submittedName>
</protein>
<dbReference type="PANTHER" id="PTHR11365">
    <property type="entry name" value="5-OXOPROLINASE RELATED"/>
    <property type="match status" value="1"/>
</dbReference>
<evidence type="ECO:0000313" key="3">
    <source>
        <dbReference type="Proteomes" id="UP000254889"/>
    </source>
</evidence>
<dbReference type="PANTHER" id="PTHR11365:SF23">
    <property type="entry name" value="HYPOTHETICAL 5-OXOPROLINASE (EUROFUNG)-RELATED"/>
    <property type="match status" value="1"/>
</dbReference>
<dbReference type="InterPro" id="IPR045079">
    <property type="entry name" value="Oxoprolinase-like"/>
</dbReference>
<dbReference type="OrthoDB" id="9761586at2"/>
<dbReference type="KEGG" id="ptaw:DW352_20440"/>